<dbReference type="GO" id="GO:0005524">
    <property type="term" value="F:ATP binding"/>
    <property type="evidence" value="ECO:0007669"/>
    <property type="project" value="UniProtKB-KW"/>
</dbReference>
<keyword evidence="1" id="KW-0554">One-carbon metabolism</keyword>
<dbReference type="Gene3D" id="3.40.50.300">
    <property type="entry name" value="P-loop containing nucleotide triphosphate hydrolases"/>
    <property type="match status" value="1"/>
</dbReference>
<evidence type="ECO:0000256" key="3">
    <source>
        <dbReference type="ARBA" id="ARBA00022741"/>
    </source>
</evidence>
<keyword evidence="4" id="KW-0067">ATP-binding</keyword>
<protein>
    <submittedName>
        <fullName evidence="5">C-1-tetrahydrofolate synthase, cytoplasmic</fullName>
    </submittedName>
</protein>
<dbReference type="Proteomes" id="UP000710432">
    <property type="component" value="Unassembled WGS sequence"/>
</dbReference>
<keyword evidence="2" id="KW-0436">Ligase</keyword>
<dbReference type="EMBL" id="JAATJU010023182">
    <property type="protein sequence ID" value="KAH0508593.1"/>
    <property type="molecule type" value="Genomic_DNA"/>
</dbReference>
<dbReference type="GO" id="GO:0004329">
    <property type="term" value="F:formate-tetrahydrofolate ligase activity"/>
    <property type="evidence" value="ECO:0007669"/>
    <property type="project" value="InterPro"/>
</dbReference>
<accession>A0A8J6GF10</accession>
<dbReference type="GO" id="GO:0006730">
    <property type="term" value="P:one-carbon metabolic process"/>
    <property type="evidence" value="ECO:0007669"/>
    <property type="project" value="UniProtKB-KW"/>
</dbReference>
<dbReference type="InterPro" id="IPR000559">
    <property type="entry name" value="Formate_THF_ligase"/>
</dbReference>
<dbReference type="AlphaFoldDB" id="A0A8J6GF10"/>
<reference evidence="5" key="1">
    <citation type="submission" date="2020-03" db="EMBL/GenBank/DDBJ databases">
        <title>Studies in the Genomics of Life Span.</title>
        <authorList>
            <person name="Glass D."/>
        </authorList>
    </citation>
    <scope>NUCLEOTIDE SEQUENCE</scope>
    <source>
        <strain evidence="5">LTLLF</strain>
        <tissue evidence="5">Muscle</tissue>
    </source>
</reference>
<evidence type="ECO:0000313" key="5">
    <source>
        <dbReference type="EMBL" id="KAH0508593.1"/>
    </source>
</evidence>
<evidence type="ECO:0000256" key="2">
    <source>
        <dbReference type="ARBA" id="ARBA00022598"/>
    </source>
</evidence>
<evidence type="ECO:0000256" key="1">
    <source>
        <dbReference type="ARBA" id="ARBA00022563"/>
    </source>
</evidence>
<dbReference type="Pfam" id="PF01268">
    <property type="entry name" value="FTHFS"/>
    <property type="match status" value="1"/>
</dbReference>
<dbReference type="InterPro" id="IPR027417">
    <property type="entry name" value="P-loop_NTPase"/>
</dbReference>
<proteinExistence type="predicted"/>
<evidence type="ECO:0000313" key="6">
    <source>
        <dbReference type="Proteomes" id="UP000710432"/>
    </source>
</evidence>
<keyword evidence="3" id="KW-0547">Nucleotide-binding</keyword>
<name>A0A8J6GF10_MICOH</name>
<evidence type="ECO:0000256" key="4">
    <source>
        <dbReference type="ARBA" id="ARBA00022840"/>
    </source>
</evidence>
<gene>
    <name evidence="5" type="ORF">LTLLF_163210</name>
</gene>
<dbReference type="FunFam" id="3.40.50.300:FF:001859">
    <property type="entry name" value="Formate--tetrahydrofolate ligase"/>
    <property type="match status" value="1"/>
</dbReference>
<comment type="caution">
    <text evidence="5">The sequence shown here is derived from an EMBL/GenBank/DDBJ whole genome shotgun (WGS) entry which is preliminary data.</text>
</comment>
<organism evidence="5 6">
    <name type="scientific">Microtus ochrogaster</name>
    <name type="common">Prairie vole</name>
    <dbReference type="NCBI Taxonomy" id="79684"/>
    <lineage>
        <taxon>Eukaryota</taxon>
        <taxon>Metazoa</taxon>
        <taxon>Chordata</taxon>
        <taxon>Craniata</taxon>
        <taxon>Vertebrata</taxon>
        <taxon>Euteleostomi</taxon>
        <taxon>Mammalia</taxon>
        <taxon>Eutheria</taxon>
        <taxon>Euarchontoglires</taxon>
        <taxon>Glires</taxon>
        <taxon>Rodentia</taxon>
        <taxon>Myomorpha</taxon>
        <taxon>Muroidea</taxon>
        <taxon>Cricetidae</taxon>
        <taxon>Arvicolinae</taxon>
        <taxon>Microtus</taxon>
    </lineage>
</organism>
<sequence length="186" mass="20272">MALMKDAIKPKLMQTLEGTPVFIHAGPFANITHGNSSIIADGIALKLVGPEGFLVTEAGFGADTGMEKFFNIKCQYSNFQPQMGVLVATLRALKMYGSSSTVTAGLPLPKAYTEEDLNLLEKGLSNFRRQKENARMFGVPVVAARNTFKTDTETELNLICFLSREHVGFDTVKCTHWEGGARGRGP</sequence>
<dbReference type="SUPFAM" id="SSF52540">
    <property type="entry name" value="P-loop containing nucleoside triphosphate hydrolases"/>
    <property type="match status" value="1"/>
</dbReference>